<keyword evidence="2" id="KW-1185">Reference proteome</keyword>
<name>A0AC60Q9M3_IXOPE</name>
<protein>
    <submittedName>
        <fullName evidence="1">Uncharacterized protein</fullName>
    </submittedName>
</protein>
<accession>A0AC60Q9M3</accession>
<dbReference type="EMBL" id="JABSTQ010009301">
    <property type="protein sequence ID" value="KAG0430666.1"/>
    <property type="molecule type" value="Genomic_DNA"/>
</dbReference>
<dbReference type="Proteomes" id="UP000805193">
    <property type="component" value="Unassembled WGS sequence"/>
</dbReference>
<comment type="caution">
    <text evidence="1">The sequence shown here is derived from an EMBL/GenBank/DDBJ whole genome shotgun (WGS) entry which is preliminary data.</text>
</comment>
<organism evidence="1 2">
    <name type="scientific">Ixodes persulcatus</name>
    <name type="common">Taiga tick</name>
    <dbReference type="NCBI Taxonomy" id="34615"/>
    <lineage>
        <taxon>Eukaryota</taxon>
        <taxon>Metazoa</taxon>
        <taxon>Ecdysozoa</taxon>
        <taxon>Arthropoda</taxon>
        <taxon>Chelicerata</taxon>
        <taxon>Arachnida</taxon>
        <taxon>Acari</taxon>
        <taxon>Parasitiformes</taxon>
        <taxon>Ixodida</taxon>
        <taxon>Ixodoidea</taxon>
        <taxon>Ixodidae</taxon>
        <taxon>Ixodinae</taxon>
        <taxon>Ixodes</taxon>
    </lineage>
</organism>
<evidence type="ECO:0000313" key="1">
    <source>
        <dbReference type="EMBL" id="KAG0430666.1"/>
    </source>
</evidence>
<sequence length="402" mass="45353">MRGKRVMSFGIGDLVYATNLELQGSWCSRTSEKQMLSKERGEDKSEGASEEVIFRIDIPANRYDLLCLEGIARALLIFKGKIPSPRYLATTPDALQTITVLPDTARVRPFVVAAILRNLCFTKDSYNSFIDLQDKLHQNIGRKRSLVSIGTHDLDTIEGPFRYDARAPEDIRFVPLNDTVERTAKELMELYAKDSHLRHYLHILRDKPVYPVILDKNDTVLSLPPIINGNHSKITLDTKNVFIEVTSTDLHKSKVALDTLVTMFSQYCATPFIHKPCYAERVRKTKRENKFQTTLQRSRRRSDRGVAISQSGLGVLTSRLPPFSCAEDENEPTCEAYMHGTYRNETFTRSNGSVRKPEGRSSRRLLSHGSKRVRGKTVIVLGFHAKGCGSIPGSGSTFLLFL</sequence>
<evidence type="ECO:0000313" key="2">
    <source>
        <dbReference type="Proteomes" id="UP000805193"/>
    </source>
</evidence>
<reference evidence="1 2" key="1">
    <citation type="journal article" date="2020" name="Cell">
        <title>Large-Scale Comparative Analyses of Tick Genomes Elucidate Their Genetic Diversity and Vector Capacities.</title>
        <authorList>
            <consortium name="Tick Genome and Microbiome Consortium (TIGMIC)"/>
            <person name="Jia N."/>
            <person name="Wang J."/>
            <person name="Shi W."/>
            <person name="Du L."/>
            <person name="Sun Y."/>
            <person name="Zhan W."/>
            <person name="Jiang J.F."/>
            <person name="Wang Q."/>
            <person name="Zhang B."/>
            <person name="Ji P."/>
            <person name="Bell-Sakyi L."/>
            <person name="Cui X.M."/>
            <person name="Yuan T.T."/>
            <person name="Jiang B.G."/>
            <person name="Yang W.F."/>
            <person name="Lam T.T."/>
            <person name="Chang Q.C."/>
            <person name="Ding S.J."/>
            <person name="Wang X.J."/>
            <person name="Zhu J.G."/>
            <person name="Ruan X.D."/>
            <person name="Zhao L."/>
            <person name="Wei J.T."/>
            <person name="Ye R.Z."/>
            <person name="Que T.C."/>
            <person name="Du C.H."/>
            <person name="Zhou Y.H."/>
            <person name="Cheng J.X."/>
            <person name="Dai P.F."/>
            <person name="Guo W.B."/>
            <person name="Han X.H."/>
            <person name="Huang E.J."/>
            <person name="Li L.F."/>
            <person name="Wei W."/>
            <person name="Gao Y.C."/>
            <person name="Liu J.Z."/>
            <person name="Shao H.Z."/>
            <person name="Wang X."/>
            <person name="Wang C.C."/>
            <person name="Yang T.C."/>
            <person name="Huo Q.B."/>
            <person name="Li W."/>
            <person name="Chen H.Y."/>
            <person name="Chen S.E."/>
            <person name="Zhou L.G."/>
            <person name="Ni X.B."/>
            <person name="Tian J.H."/>
            <person name="Sheng Y."/>
            <person name="Liu T."/>
            <person name="Pan Y.S."/>
            <person name="Xia L.Y."/>
            <person name="Li J."/>
            <person name="Zhao F."/>
            <person name="Cao W.C."/>
        </authorList>
    </citation>
    <scope>NUCLEOTIDE SEQUENCE [LARGE SCALE GENOMIC DNA]</scope>
    <source>
        <strain evidence="1">Iper-2018</strain>
    </source>
</reference>
<proteinExistence type="predicted"/>
<gene>
    <name evidence="1" type="ORF">HPB47_022484</name>
</gene>